<evidence type="ECO:0000313" key="7">
    <source>
        <dbReference type="Proteomes" id="UP000237000"/>
    </source>
</evidence>
<protein>
    <submittedName>
        <fullName evidence="6">LRR domain containing protein</fullName>
    </submittedName>
</protein>
<comment type="subcellular location">
    <subcellularLocation>
        <location evidence="1">Secreted</location>
    </subcellularLocation>
</comment>
<comment type="caution">
    <text evidence="6">The sequence shown here is derived from an EMBL/GenBank/DDBJ whole genome shotgun (WGS) entry which is preliminary data.</text>
</comment>
<keyword evidence="5" id="KW-0677">Repeat</keyword>
<evidence type="ECO:0000256" key="3">
    <source>
        <dbReference type="ARBA" id="ARBA00022614"/>
    </source>
</evidence>
<evidence type="ECO:0000313" key="6">
    <source>
        <dbReference type="EMBL" id="PON45087.1"/>
    </source>
</evidence>
<dbReference type="Proteomes" id="UP000237000">
    <property type="component" value="Unassembled WGS sequence"/>
</dbReference>
<keyword evidence="2" id="KW-0964">Secreted</keyword>
<dbReference type="AlphaFoldDB" id="A0A2P5B8F8"/>
<keyword evidence="4" id="KW-0732">Signal</keyword>
<keyword evidence="7" id="KW-1185">Reference proteome</keyword>
<evidence type="ECO:0000256" key="5">
    <source>
        <dbReference type="ARBA" id="ARBA00022737"/>
    </source>
</evidence>
<accession>A0A2P5B8F8</accession>
<dbReference type="EMBL" id="JXTC01000580">
    <property type="protein sequence ID" value="PON45087.1"/>
    <property type="molecule type" value="Genomic_DNA"/>
</dbReference>
<dbReference type="InterPro" id="IPR032675">
    <property type="entry name" value="LRR_dom_sf"/>
</dbReference>
<evidence type="ECO:0000256" key="1">
    <source>
        <dbReference type="ARBA" id="ARBA00004613"/>
    </source>
</evidence>
<sequence length="189" mass="21190">MASNYHYPFTHLTTLSFIFFSFLSITNFSLALTDAEASFIAQRQLLTLPENGDLPNDFEYEFDLVVTFANERLRKAYIALQALKDAIYSDPYNFTGNWVGANVCAYTGVFCAPALDDPKLSVVAGVDLNHADIAGHLPVELGLMTDVALFHLNSNRFCGIIPESFKRLKLMHEFDVSNNRFVGAFPKEF</sequence>
<dbReference type="InParanoid" id="A0A2P5B8F8"/>
<reference evidence="7" key="1">
    <citation type="submission" date="2016-06" db="EMBL/GenBank/DDBJ databases">
        <title>Parallel loss of symbiosis genes in relatives of nitrogen-fixing non-legume Parasponia.</title>
        <authorList>
            <person name="Van Velzen R."/>
            <person name="Holmer R."/>
            <person name="Bu F."/>
            <person name="Rutten L."/>
            <person name="Van Zeijl A."/>
            <person name="Liu W."/>
            <person name="Santuari L."/>
            <person name="Cao Q."/>
            <person name="Sharma T."/>
            <person name="Shen D."/>
            <person name="Roswanjaya Y."/>
            <person name="Wardhani T."/>
            <person name="Kalhor M.S."/>
            <person name="Jansen J."/>
            <person name="Van den Hoogen J."/>
            <person name="Gungor B."/>
            <person name="Hartog M."/>
            <person name="Hontelez J."/>
            <person name="Verver J."/>
            <person name="Yang W.-C."/>
            <person name="Schijlen E."/>
            <person name="Repin R."/>
            <person name="Schilthuizen M."/>
            <person name="Schranz E."/>
            <person name="Heidstra R."/>
            <person name="Miyata K."/>
            <person name="Fedorova E."/>
            <person name="Kohlen W."/>
            <person name="Bisseling T."/>
            <person name="Smit S."/>
            <person name="Geurts R."/>
        </authorList>
    </citation>
    <scope>NUCLEOTIDE SEQUENCE [LARGE SCALE GENOMIC DNA]</scope>
    <source>
        <strain evidence="7">cv. RG33-2</strain>
    </source>
</reference>
<dbReference type="SUPFAM" id="SSF52058">
    <property type="entry name" value="L domain-like"/>
    <property type="match status" value="1"/>
</dbReference>
<name>A0A2P5B8F8_TREOI</name>
<evidence type="ECO:0000256" key="2">
    <source>
        <dbReference type="ARBA" id="ARBA00022525"/>
    </source>
</evidence>
<evidence type="ECO:0000256" key="4">
    <source>
        <dbReference type="ARBA" id="ARBA00022729"/>
    </source>
</evidence>
<dbReference type="OrthoDB" id="676979at2759"/>
<gene>
    <name evidence="6" type="ORF">TorRG33x02_329500</name>
</gene>
<dbReference type="GO" id="GO:0005576">
    <property type="term" value="C:extracellular region"/>
    <property type="evidence" value="ECO:0007669"/>
    <property type="project" value="UniProtKB-SubCell"/>
</dbReference>
<dbReference type="STRING" id="63057.A0A2P5B8F8"/>
<dbReference type="PANTHER" id="PTHR32093:SF124">
    <property type="entry name" value="POLLEN-SPECIFIC LEUCINE-RICH REPEAT EXTENSIN-LIKE PROTEIN 1"/>
    <property type="match status" value="1"/>
</dbReference>
<organism evidence="6 7">
    <name type="scientific">Trema orientale</name>
    <name type="common">Charcoal tree</name>
    <name type="synonym">Celtis orientalis</name>
    <dbReference type="NCBI Taxonomy" id="63057"/>
    <lineage>
        <taxon>Eukaryota</taxon>
        <taxon>Viridiplantae</taxon>
        <taxon>Streptophyta</taxon>
        <taxon>Embryophyta</taxon>
        <taxon>Tracheophyta</taxon>
        <taxon>Spermatophyta</taxon>
        <taxon>Magnoliopsida</taxon>
        <taxon>eudicotyledons</taxon>
        <taxon>Gunneridae</taxon>
        <taxon>Pentapetalae</taxon>
        <taxon>rosids</taxon>
        <taxon>fabids</taxon>
        <taxon>Rosales</taxon>
        <taxon>Cannabaceae</taxon>
        <taxon>Trema</taxon>
    </lineage>
</organism>
<dbReference type="Gene3D" id="3.80.10.10">
    <property type="entry name" value="Ribonuclease Inhibitor"/>
    <property type="match status" value="1"/>
</dbReference>
<proteinExistence type="predicted"/>
<dbReference type="InterPro" id="IPR051582">
    <property type="entry name" value="LRR_extensin-like_regulator"/>
</dbReference>
<keyword evidence="3" id="KW-0433">Leucine-rich repeat</keyword>
<dbReference type="PANTHER" id="PTHR32093">
    <property type="entry name" value="LEUCINE-RICH REPEAT EXTENSIN-LIKE PROTEIN 3-RELATED"/>
    <property type="match status" value="1"/>
</dbReference>